<sequence>MNTNERFQYEVWAREWQLNDQCHDVVYAAHKIREAIRFNLNDFTQRLGEGHWHFVILKPDFHPSPGTFDCSRHLTAGLFLEGSDFAEATLHIYPDLSVMFCEPGAKTWPKRLRFIGEPQRELYREFLRTRRVPRSGIIDRTRRNLAIDEEHMW</sequence>
<reference evidence="1 2" key="1">
    <citation type="journal article" date="2019" name="Nat. Ecol. Evol.">
        <title>Megaphylogeny resolves global patterns of mushroom evolution.</title>
        <authorList>
            <person name="Varga T."/>
            <person name="Krizsan K."/>
            <person name="Foldi C."/>
            <person name="Dima B."/>
            <person name="Sanchez-Garcia M."/>
            <person name="Sanchez-Ramirez S."/>
            <person name="Szollosi G.J."/>
            <person name="Szarkandi J.G."/>
            <person name="Papp V."/>
            <person name="Albert L."/>
            <person name="Andreopoulos W."/>
            <person name="Angelini C."/>
            <person name="Antonin V."/>
            <person name="Barry K.W."/>
            <person name="Bougher N.L."/>
            <person name="Buchanan P."/>
            <person name="Buyck B."/>
            <person name="Bense V."/>
            <person name="Catcheside P."/>
            <person name="Chovatia M."/>
            <person name="Cooper J."/>
            <person name="Damon W."/>
            <person name="Desjardin D."/>
            <person name="Finy P."/>
            <person name="Geml J."/>
            <person name="Haridas S."/>
            <person name="Hughes K."/>
            <person name="Justo A."/>
            <person name="Karasinski D."/>
            <person name="Kautmanova I."/>
            <person name="Kiss B."/>
            <person name="Kocsube S."/>
            <person name="Kotiranta H."/>
            <person name="LaButti K.M."/>
            <person name="Lechner B.E."/>
            <person name="Liimatainen K."/>
            <person name="Lipzen A."/>
            <person name="Lukacs Z."/>
            <person name="Mihaltcheva S."/>
            <person name="Morgado L.N."/>
            <person name="Niskanen T."/>
            <person name="Noordeloos M.E."/>
            <person name="Ohm R.A."/>
            <person name="Ortiz-Santana B."/>
            <person name="Ovrebo C."/>
            <person name="Racz N."/>
            <person name="Riley R."/>
            <person name="Savchenko A."/>
            <person name="Shiryaev A."/>
            <person name="Soop K."/>
            <person name="Spirin V."/>
            <person name="Szebenyi C."/>
            <person name="Tomsovsky M."/>
            <person name="Tulloss R.E."/>
            <person name="Uehling J."/>
            <person name="Grigoriev I.V."/>
            <person name="Vagvolgyi C."/>
            <person name="Papp T."/>
            <person name="Martin F.M."/>
            <person name="Miettinen O."/>
            <person name="Hibbett D.S."/>
            <person name="Nagy L.G."/>
        </authorList>
    </citation>
    <scope>NUCLEOTIDE SEQUENCE [LARGE SCALE GENOMIC DNA]</scope>
    <source>
        <strain evidence="1 2">NL-1719</strain>
    </source>
</reference>
<name>A0ACD3AFA9_9AGAR</name>
<proteinExistence type="predicted"/>
<accession>A0ACD3AFA9</accession>
<organism evidence="1 2">
    <name type="scientific">Pluteus cervinus</name>
    <dbReference type="NCBI Taxonomy" id="181527"/>
    <lineage>
        <taxon>Eukaryota</taxon>
        <taxon>Fungi</taxon>
        <taxon>Dikarya</taxon>
        <taxon>Basidiomycota</taxon>
        <taxon>Agaricomycotina</taxon>
        <taxon>Agaricomycetes</taxon>
        <taxon>Agaricomycetidae</taxon>
        <taxon>Agaricales</taxon>
        <taxon>Pluteineae</taxon>
        <taxon>Pluteaceae</taxon>
        <taxon>Pluteus</taxon>
    </lineage>
</organism>
<keyword evidence="2" id="KW-1185">Reference proteome</keyword>
<gene>
    <name evidence="1" type="ORF">BDN72DRAFT_901614</name>
</gene>
<protein>
    <submittedName>
        <fullName evidence="1">Uncharacterized protein</fullName>
    </submittedName>
</protein>
<evidence type="ECO:0000313" key="1">
    <source>
        <dbReference type="EMBL" id="TFK64371.1"/>
    </source>
</evidence>
<dbReference type="Proteomes" id="UP000308600">
    <property type="component" value="Unassembled WGS sequence"/>
</dbReference>
<evidence type="ECO:0000313" key="2">
    <source>
        <dbReference type="Proteomes" id="UP000308600"/>
    </source>
</evidence>
<dbReference type="EMBL" id="ML208477">
    <property type="protein sequence ID" value="TFK64371.1"/>
    <property type="molecule type" value="Genomic_DNA"/>
</dbReference>